<evidence type="ECO:0000313" key="2">
    <source>
        <dbReference type="Proteomes" id="UP000005222"/>
    </source>
</evidence>
<dbReference type="OMA" id="KLEYFCS"/>
<dbReference type="EMBL" id="FO082057">
    <property type="protein sequence ID" value="CCE78206.1"/>
    <property type="molecule type" value="Genomic_DNA"/>
</dbReference>
<gene>
    <name evidence="1" type="primary">Piso0_000823</name>
    <name evidence="1" type="ORF">GNLVRS01_PISO0C04798g</name>
</gene>
<dbReference type="HOGENOM" id="CLU_1740255_0_0_1"/>
<sequence length="143" mass="16519">MGWFSSFGSNKVPSNQIEQRSHERLNIANLKEEENPNIARTLSQLSDSPSDIKLKELNENTKKENQRKVTEFVNERPKNVFTIDGEKDVDESIICTSNENGGKTCLKMKMNSIELFKQMQSLDYFCALPDNMRATYFECRKIT</sequence>
<keyword evidence="2" id="KW-1185">Reference proteome</keyword>
<organism evidence="1 2">
    <name type="scientific">Pichia sorbitophila (strain ATCC MYA-4447 / BCRC 22081 / CBS 7064 / NBRC 10061 / NRRL Y-12695)</name>
    <name type="common">Hybrid yeast</name>
    <dbReference type="NCBI Taxonomy" id="559304"/>
    <lineage>
        <taxon>Eukaryota</taxon>
        <taxon>Fungi</taxon>
        <taxon>Dikarya</taxon>
        <taxon>Ascomycota</taxon>
        <taxon>Saccharomycotina</taxon>
        <taxon>Pichiomycetes</taxon>
        <taxon>Debaryomycetaceae</taxon>
        <taxon>Millerozyma</taxon>
    </lineage>
</organism>
<protein>
    <submittedName>
        <fullName evidence="1">Piso0_000823 protein</fullName>
    </submittedName>
</protein>
<dbReference type="Proteomes" id="UP000005222">
    <property type="component" value="Chromosome C"/>
</dbReference>
<name>G8YRL9_PICSO</name>
<reference evidence="1 2" key="1">
    <citation type="journal article" date="2012" name="G3 (Bethesda)">
        <title>Pichia sorbitophila, an interspecies yeast hybrid reveals early steps of genome resolution following polyploidization.</title>
        <authorList>
            <person name="Leh Louis V."/>
            <person name="Despons L."/>
            <person name="Friedrich A."/>
            <person name="Martin T."/>
            <person name="Durrens P."/>
            <person name="Casaregola S."/>
            <person name="Neuveglise C."/>
            <person name="Fairhead C."/>
            <person name="Marck C."/>
            <person name="Cruz J.A."/>
            <person name="Straub M.L."/>
            <person name="Kugler V."/>
            <person name="Sacerdot C."/>
            <person name="Uzunov Z."/>
            <person name="Thierry A."/>
            <person name="Weiss S."/>
            <person name="Bleykasten C."/>
            <person name="De Montigny J."/>
            <person name="Jacques N."/>
            <person name="Jung P."/>
            <person name="Lemaire M."/>
            <person name="Mallet S."/>
            <person name="Morel G."/>
            <person name="Richard G.F."/>
            <person name="Sarkar A."/>
            <person name="Savel G."/>
            <person name="Schacherer J."/>
            <person name="Seret M.L."/>
            <person name="Talla E."/>
            <person name="Samson G."/>
            <person name="Jubin C."/>
            <person name="Poulain J."/>
            <person name="Vacherie B."/>
            <person name="Barbe V."/>
            <person name="Pelletier E."/>
            <person name="Sherman D.J."/>
            <person name="Westhof E."/>
            <person name="Weissenbach J."/>
            <person name="Baret P.V."/>
            <person name="Wincker P."/>
            <person name="Gaillardin C."/>
            <person name="Dujon B."/>
            <person name="Souciet J.L."/>
        </authorList>
    </citation>
    <scope>NUCLEOTIDE SEQUENCE [LARGE SCALE GENOMIC DNA]</scope>
    <source>
        <strain evidence="2">ATCC MYA-4447 / BCRC 22081 / CBS 7064 / NBRC 10061 / NRRL Y-12695</strain>
    </source>
</reference>
<dbReference type="InParanoid" id="G8YRL9"/>
<evidence type="ECO:0000313" key="1">
    <source>
        <dbReference type="EMBL" id="CCE78206.1"/>
    </source>
</evidence>
<dbReference type="AlphaFoldDB" id="G8YRL9"/>
<dbReference type="eggNOG" id="ENOG502SEQJ">
    <property type="taxonomic scope" value="Eukaryota"/>
</dbReference>
<dbReference type="OrthoDB" id="5277092at2759"/>
<accession>G8YRL9</accession>
<proteinExistence type="predicted"/>